<gene>
    <name evidence="3" type="ORF">BCV71DRAFT_289067</name>
</gene>
<accession>A0A1X0S9V0</accession>
<evidence type="ECO:0000256" key="1">
    <source>
        <dbReference type="SAM" id="MobiDB-lite"/>
    </source>
</evidence>
<feature type="signal peptide" evidence="2">
    <location>
        <begin position="1"/>
        <end position="20"/>
    </location>
</feature>
<evidence type="ECO:0000313" key="3">
    <source>
        <dbReference type="EMBL" id="ORE21057.1"/>
    </source>
</evidence>
<dbReference type="Proteomes" id="UP000242381">
    <property type="component" value="Unassembled WGS sequence"/>
</dbReference>
<dbReference type="VEuPathDB" id="FungiDB:BCV72DRAFT_297726"/>
<sequence>MRSAITISAVAASLFTSAFAANCNPSYNIPGSGECYTNCNIKAGQKFVPGWTMDHTSELFIKSLTVMCDKSGPNYGSFMTNAGICMAGCKDSNPEDFNKEFAGACAWWNVHKNDKCDSKTTTISTTTKTTTTTKAGSTSTSTKGNGTSTTTKTGSTSVNPGGSSTATSSTTTATVTTTTTSAVIDTITSCPTPPSCKSGYRGKRNGKGPEGACCSHSDDCQESCVKGKCNTPIASTCYSGSKGKRRGDGYMNACCKTSDDCWESCIKGKCNGPSLASCSTGYSGKKKGNGPKGACCSSSRDCQESCIKGICN</sequence>
<name>A0A1X0S9V0_RHIZD</name>
<keyword evidence="2" id="KW-0732">Signal</keyword>
<organism evidence="3 4">
    <name type="scientific">Rhizopus microsporus</name>
    <dbReference type="NCBI Taxonomy" id="58291"/>
    <lineage>
        <taxon>Eukaryota</taxon>
        <taxon>Fungi</taxon>
        <taxon>Fungi incertae sedis</taxon>
        <taxon>Mucoromycota</taxon>
        <taxon>Mucoromycotina</taxon>
        <taxon>Mucoromycetes</taxon>
        <taxon>Mucorales</taxon>
        <taxon>Mucorineae</taxon>
        <taxon>Rhizopodaceae</taxon>
        <taxon>Rhizopus</taxon>
    </lineage>
</organism>
<reference evidence="3 4" key="1">
    <citation type="journal article" date="2016" name="Proc. Natl. Acad. Sci. U.S.A.">
        <title>Lipid metabolic changes in an early divergent fungus govern the establishment of a mutualistic symbiosis with endobacteria.</title>
        <authorList>
            <person name="Lastovetsky O.A."/>
            <person name="Gaspar M.L."/>
            <person name="Mondo S.J."/>
            <person name="LaButti K.M."/>
            <person name="Sandor L."/>
            <person name="Grigoriev I.V."/>
            <person name="Henry S.A."/>
            <person name="Pawlowska T.E."/>
        </authorList>
    </citation>
    <scope>NUCLEOTIDE SEQUENCE [LARGE SCALE GENOMIC DNA]</scope>
    <source>
        <strain evidence="3 4">ATCC 11559</strain>
    </source>
</reference>
<proteinExistence type="predicted"/>
<feature type="region of interest" description="Disordered" evidence="1">
    <location>
        <begin position="127"/>
        <end position="172"/>
    </location>
</feature>
<dbReference type="EMBL" id="KV921284">
    <property type="protein sequence ID" value="ORE21057.1"/>
    <property type="molecule type" value="Genomic_DNA"/>
</dbReference>
<protein>
    <submittedName>
        <fullName evidence="3">Uncharacterized protein</fullName>
    </submittedName>
</protein>
<dbReference type="OMA" id="DCWESCI"/>
<evidence type="ECO:0000256" key="2">
    <source>
        <dbReference type="SAM" id="SignalP"/>
    </source>
</evidence>
<feature type="chain" id="PRO_5010876885" evidence="2">
    <location>
        <begin position="21"/>
        <end position="312"/>
    </location>
</feature>
<dbReference type="AlphaFoldDB" id="A0A1X0S9V0"/>
<evidence type="ECO:0000313" key="4">
    <source>
        <dbReference type="Proteomes" id="UP000242381"/>
    </source>
</evidence>